<keyword evidence="3" id="KW-1185">Reference proteome</keyword>
<feature type="signal peptide" evidence="1">
    <location>
        <begin position="1"/>
        <end position="25"/>
    </location>
</feature>
<gene>
    <name evidence="2" type="ORF">DBZ36_15590</name>
</gene>
<keyword evidence="1" id="KW-0732">Signal</keyword>
<proteinExistence type="predicted"/>
<evidence type="ECO:0000313" key="2">
    <source>
        <dbReference type="EMBL" id="RKF15795.1"/>
    </source>
</evidence>
<sequence length="404" mass="44474">MNQGLNTIAALCVAASALTAHVTLARDASPQWQETLDAAKGQTVYFNAWGGGDNINAYIRWAGDELKARYDIELSHVKVTDTANVVSRILAEKSAGRDVDGSVDLVWVNGENFRSLKQNDLLFGPFSEQLPNLALTDTTSVTLTNDFSTPVEGYESPWGGAQLTFYYDSRRVEMAPNSAEKLLEFAQQNPGLFSYPALPDFHGTTFVKQILSETISDQSLLASAADPELFLEQTEALWDYLDQLHPLMWREGASFPSNIGQVMQLVDDSELAIGFTFNPNDAAAAVLQGQLPSSVRSYVHEAGTIGNTHFVAIPYNSSAKQAAMVTANFLLSPEAQARKANIEYWGDPSVLDSSKLSSEQQSLFQANKLESLLPADQLGNTRQEPHVSWVELIEAQWRERYLSQ</sequence>
<dbReference type="SUPFAM" id="SSF53850">
    <property type="entry name" value="Periplasmic binding protein-like II"/>
    <property type="match status" value="1"/>
</dbReference>
<evidence type="ECO:0000256" key="1">
    <source>
        <dbReference type="SAM" id="SignalP"/>
    </source>
</evidence>
<protein>
    <submittedName>
        <fullName evidence="2">ABC transporter substrate-binding protein</fullName>
    </submittedName>
</protein>
<dbReference type="AlphaFoldDB" id="A0A420E8P7"/>
<dbReference type="InterPro" id="IPR006059">
    <property type="entry name" value="SBP"/>
</dbReference>
<name>A0A420E8P7_9ALTE</name>
<accession>A0A420E8P7</accession>
<dbReference type="InterPro" id="IPR027020">
    <property type="entry name" value="YnjB"/>
</dbReference>
<dbReference type="EMBL" id="RAQO01000008">
    <property type="protein sequence ID" value="RKF15795.1"/>
    <property type="molecule type" value="Genomic_DNA"/>
</dbReference>
<dbReference type="RefSeq" id="WP_120355881.1">
    <property type="nucleotide sequence ID" value="NZ_RAQO01000008.1"/>
</dbReference>
<dbReference type="PANTHER" id="PTHR42779:SF1">
    <property type="entry name" value="PROTEIN YNJB"/>
    <property type="match status" value="1"/>
</dbReference>
<dbReference type="Proteomes" id="UP000286482">
    <property type="component" value="Unassembled WGS sequence"/>
</dbReference>
<dbReference type="PANTHER" id="PTHR42779">
    <property type="entry name" value="PROTEIN YNJB"/>
    <property type="match status" value="1"/>
</dbReference>
<dbReference type="Gene3D" id="3.40.190.10">
    <property type="entry name" value="Periplasmic binding protein-like II"/>
    <property type="match status" value="2"/>
</dbReference>
<organism evidence="2 3">
    <name type="scientific">Alginatibacterium sediminis</name>
    <dbReference type="NCBI Taxonomy" id="2164068"/>
    <lineage>
        <taxon>Bacteria</taxon>
        <taxon>Pseudomonadati</taxon>
        <taxon>Pseudomonadota</taxon>
        <taxon>Gammaproteobacteria</taxon>
        <taxon>Alteromonadales</taxon>
        <taxon>Alteromonadaceae</taxon>
        <taxon>Alginatibacterium</taxon>
    </lineage>
</organism>
<dbReference type="Pfam" id="PF13416">
    <property type="entry name" value="SBP_bac_8"/>
    <property type="match status" value="1"/>
</dbReference>
<comment type="caution">
    <text evidence="2">The sequence shown here is derived from an EMBL/GenBank/DDBJ whole genome shotgun (WGS) entry which is preliminary data.</text>
</comment>
<dbReference type="PIRSF" id="PIRSF029172">
    <property type="entry name" value="UCP029172_ABC_sbc_YnjB"/>
    <property type="match status" value="1"/>
</dbReference>
<dbReference type="NCBIfam" id="NF008633">
    <property type="entry name" value="PRK11622.1"/>
    <property type="match status" value="1"/>
</dbReference>
<feature type="chain" id="PRO_5019575009" evidence="1">
    <location>
        <begin position="26"/>
        <end position="404"/>
    </location>
</feature>
<dbReference type="OrthoDB" id="3239593at2"/>
<evidence type="ECO:0000313" key="3">
    <source>
        <dbReference type="Proteomes" id="UP000286482"/>
    </source>
</evidence>
<reference evidence="2 3" key="1">
    <citation type="submission" date="2018-09" db="EMBL/GenBank/DDBJ databases">
        <authorList>
            <person name="Wang Z."/>
        </authorList>
    </citation>
    <scope>NUCLEOTIDE SEQUENCE [LARGE SCALE GENOMIC DNA]</scope>
    <source>
        <strain evidence="2 3">ALS 81</strain>
    </source>
</reference>